<organism evidence="1 2">
    <name type="scientific">Curvibacter microcysteis</name>
    <dbReference type="NCBI Taxonomy" id="3026419"/>
    <lineage>
        <taxon>Bacteria</taxon>
        <taxon>Pseudomonadati</taxon>
        <taxon>Pseudomonadota</taxon>
        <taxon>Betaproteobacteria</taxon>
        <taxon>Burkholderiales</taxon>
        <taxon>Comamonadaceae</taxon>
        <taxon>Curvibacter</taxon>
    </lineage>
</organism>
<sequence length="203" mass="22049">MAFNSMMTDTVDLIKKSGEVRQGIKASVQARGIYIVGVPDGLLIEPEDLVRRRMSNGAEETFLVVDPGFHEKFGGIPASYQMKVRKLGLPEAQRAIQHLTVNMNGHAARFNNQSVDNSTNVVTVNTSVFNHLQNLRAEIQKAALKPDEKNAALEIVDAIEDQIDSGKPKKSIMTALLASLPAIDSVTSIGKNIYDALHAAGQI</sequence>
<dbReference type="RefSeq" id="WP_273924893.1">
    <property type="nucleotide sequence ID" value="NZ_JAQSIO010000001.1"/>
</dbReference>
<evidence type="ECO:0000313" key="1">
    <source>
        <dbReference type="EMBL" id="MDD0813371.1"/>
    </source>
</evidence>
<keyword evidence="2" id="KW-1185">Reference proteome</keyword>
<dbReference type="EMBL" id="JAQSIO010000001">
    <property type="protein sequence ID" value="MDD0813371.1"/>
    <property type="molecule type" value="Genomic_DNA"/>
</dbReference>
<accession>A0ABT5M9V8</accession>
<dbReference type="Proteomes" id="UP001528672">
    <property type="component" value="Unassembled WGS sequence"/>
</dbReference>
<name>A0ABT5M9V8_9BURK</name>
<evidence type="ECO:0000313" key="2">
    <source>
        <dbReference type="Proteomes" id="UP001528672"/>
    </source>
</evidence>
<evidence type="ECO:0008006" key="3">
    <source>
        <dbReference type="Google" id="ProtNLM"/>
    </source>
</evidence>
<protein>
    <recommendedName>
        <fullName evidence="3">AbiTii domain-containing protein</fullName>
    </recommendedName>
</protein>
<gene>
    <name evidence="1" type="ORF">PSQ39_01885</name>
</gene>
<comment type="caution">
    <text evidence="1">The sequence shown here is derived from an EMBL/GenBank/DDBJ whole genome shotgun (WGS) entry which is preliminary data.</text>
</comment>
<reference evidence="1 2" key="1">
    <citation type="submission" date="2023-02" db="EMBL/GenBank/DDBJ databases">
        <title>Bacterial whole genome sequence for Curvibacter sp. HBC28.</title>
        <authorList>
            <person name="Le V."/>
            <person name="Ko S.-R."/>
            <person name="Ahn C.-Y."/>
            <person name="Oh H.-M."/>
        </authorList>
    </citation>
    <scope>NUCLEOTIDE SEQUENCE [LARGE SCALE GENOMIC DNA]</scope>
    <source>
        <strain evidence="1 2">HBC28</strain>
    </source>
</reference>
<proteinExistence type="predicted"/>